<name>A0A5A7N4U4_9PROT</name>
<proteinExistence type="predicted"/>
<evidence type="ECO:0000313" key="2">
    <source>
        <dbReference type="EMBL" id="GER02997.1"/>
    </source>
</evidence>
<dbReference type="EMBL" id="BKCN01000002">
    <property type="protein sequence ID" value="GER02997.1"/>
    <property type="molecule type" value="Genomic_DNA"/>
</dbReference>
<dbReference type="Gene3D" id="3.40.50.10540">
    <property type="entry name" value="Crotonobetainyl-coa:carnitine coa-transferase, domain 1"/>
    <property type="match status" value="1"/>
</dbReference>
<evidence type="ECO:0000313" key="3">
    <source>
        <dbReference type="Proteomes" id="UP000324996"/>
    </source>
</evidence>
<dbReference type="SUPFAM" id="SSF89796">
    <property type="entry name" value="CoA-transferase family III (CaiB/BaiF)"/>
    <property type="match status" value="1"/>
</dbReference>
<dbReference type="PANTHER" id="PTHR48228:SF5">
    <property type="entry name" value="ALPHA-METHYLACYL-COA RACEMASE"/>
    <property type="match status" value="1"/>
</dbReference>
<dbReference type="PANTHER" id="PTHR48228">
    <property type="entry name" value="SUCCINYL-COA--D-CITRAMALATE COA-TRANSFERASE"/>
    <property type="match status" value="1"/>
</dbReference>
<gene>
    <name evidence="2" type="ORF">JCM17846_06790</name>
</gene>
<reference evidence="2 3" key="1">
    <citation type="submission" date="2019-09" db="EMBL/GenBank/DDBJ databases">
        <title>NBRP : Genome information of microbial organism related human and environment.</title>
        <authorList>
            <person name="Hattori M."/>
            <person name="Oshima K."/>
            <person name="Inaba H."/>
            <person name="Suda W."/>
            <person name="Sakamoto M."/>
            <person name="Iino T."/>
            <person name="Kitahara M."/>
            <person name="Oshida Y."/>
            <person name="Iida T."/>
            <person name="Kudo T."/>
            <person name="Itoh T."/>
            <person name="Ohkuma M."/>
        </authorList>
    </citation>
    <scope>NUCLEOTIDE SEQUENCE [LARGE SCALE GENOMIC DNA]</scope>
    <source>
        <strain evidence="2 3">Q-1</strain>
    </source>
</reference>
<dbReference type="Pfam" id="PF02515">
    <property type="entry name" value="CoA_transf_3"/>
    <property type="match status" value="1"/>
</dbReference>
<dbReference type="InterPro" id="IPR023606">
    <property type="entry name" value="CoA-Trfase_III_dom_1_sf"/>
</dbReference>
<dbReference type="InterPro" id="IPR050509">
    <property type="entry name" value="CoA-transferase_III"/>
</dbReference>
<feature type="region of interest" description="Disordered" evidence="1">
    <location>
        <begin position="332"/>
        <end position="376"/>
    </location>
</feature>
<dbReference type="AlphaFoldDB" id="A0A5A7N4U4"/>
<dbReference type="GO" id="GO:0003824">
    <property type="term" value="F:catalytic activity"/>
    <property type="evidence" value="ECO:0007669"/>
    <property type="project" value="InterPro"/>
</dbReference>
<keyword evidence="3" id="KW-1185">Reference proteome</keyword>
<protein>
    <submittedName>
        <fullName evidence="2">Alpha-methylacyl-CoA racemase</fullName>
    </submittedName>
</protein>
<dbReference type="InterPro" id="IPR044855">
    <property type="entry name" value="CoA-Trfase_III_dom3_sf"/>
</dbReference>
<accession>A0A5A7N4U4</accession>
<organism evidence="2 3">
    <name type="scientific">Iodidimonas nitroreducens</name>
    <dbReference type="NCBI Taxonomy" id="1236968"/>
    <lineage>
        <taxon>Bacteria</taxon>
        <taxon>Pseudomonadati</taxon>
        <taxon>Pseudomonadota</taxon>
        <taxon>Alphaproteobacteria</taxon>
        <taxon>Iodidimonadales</taxon>
        <taxon>Iodidimonadaceae</taxon>
        <taxon>Iodidimonas</taxon>
    </lineage>
</organism>
<dbReference type="InterPro" id="IPR003673">
    <property type="entry name" value="CoA-Trfase_fam_III"/>
</dbReference>
<sequence length="376" mass="40400">MMGALSGITIVEIAGIGPGPFAAMMLADQGARVIRIDRPGGNPMMVGDPARDILNRGRQSLALDLKSEAGQQALLRIIASADGLIEGFRPGVMERMGLGPDQCLAQNPRFVYGRMTGWGQSGPLAGAAGHDINYIALAGALAAIGRRNEAPSIPLNLVGDFGGGALYLLFGMLCALIHARATGEGQVVDAAMVDGVASLMSVVYMMDANQLWRQKRGSNLLDGGAPFYDVYETKDRLFVSVGPLEPQFFALFLKMTGLADHPACQNQLDLRSWKGMRAAITEKMAEKTRQEWCDLLEGSDLCFAPVLDYKEVPDHPHMKARQAFTDYNGLLQPSPAPKLSRTPGQIAGPPPVPGAHSRDILRDFGFSPEEINDLVK</sequence>
<evidence type="ECO:0000256" key="1">
    <source>
        <dbReference type="SAM" id="MobiDB-lite"/>
    </source>
</evidence>
<dbReference type="Gene3D" id="3.30.1540.10">
    <property type="entry name" value="formyl-coa transferase, domain 3"/>
    <property type="match status" value="1"/>
</dbReference>
<comment type="caution">
    <text evidence="2">The sequence shown here is derived from an EMBL/GenBank/DDBJ whole genome shotgun (WGS) entry which is preliminary data.</text>
</comment>
<dbReference type="Proteomes" id="UP000324996">
    <property type="component" value="Unassembled WGS sequence"/>
</dbReference>